<feature type="region of interest" description="Disordered" evidence="16">
    <location>
        <begin position="764"/>
        <end position="786"/>
    </location>
</feature>
<dbReference type="Pfam" id="PF00493">
    <property type="entry name" value="MCM"/>
    <property type="match status" value="1"/>
</dbReference>
<dbReference type="GO" id="GO:0006270">
    <property type="term" value="P:DNA replication initiation"/>
    <property type="evidence" value="ECO:0007669"/>
    <property type="project" value="InterPro"/>
</dbReference>
<keyword evidence="6 15" id="KW-0378">Hydrolase</keyword>
<dbReference type="PROSITE" id="PS00847">
    <property type="entry name" value="MCM_1"/>
    <property type="match status" value="1"/>
</dbReference>
<evidence type="ECO:0000256" key="16">
    <source>
        <dbReference type="SAM" id="MobiDB-lite"/>
    </source>
</evidence>
<dbReference type="EMBL" id="LNRQ01000002">
    <property type="protein sequence ID" value="KZN04926.1"/>
    <property type="molecule type" value="Genomic_DNA"/>
</dbReference>
<comment type="catalytic activity">
    <reaction evidence="12 15">
        <text>ATP + H2O = ADP + phosphate + H(+)</text>
        <dbReference type="Rhea" id="RHEA:13065"/>
        <dbReference type="ChEBI" id="CHEBI:15377"/>
        <dbReference type="ChEBI" id="CHEBI:15378"/>
        <dbReference type="ChEBI" id="CHEBI:30616"/>
        <dbReference type="ChEBI" id="CHEBI:43474"/>
        <dbReference type="ChEBI" id="CHEBI:456216"/>
        <dbReference type="EC" id="3.6.4.12"/>
    </reaction>
</comment>
<dbReference type="Gene3D" id="3.30.1640.10">
    <property type="entry name" value="mini-chromosome maintenance (MCM) complex, chain A, domain 1"/>
    <property type="match status" value="1"/>
</dbReference>
<evidence type="ECO:0000256" key="2">
    <source>
        <dbReference type="ARBA" id="ARBA00008010"/>
    </source>
</evidence>
<evidence type="ECO:0000256" key="13">
    <source>
        <dbReference type="ARBA" id="ARBA00073503"/>
    </source>
</evidence>
<protein>
    <recommendedName>
        <fullName evidence="13 15">DNA replication licensing factor MCM7</fullName>
        <ecNumber evidence="3 15">3.6.4.12</ecNumber>
    </recommendedName>
</protein>
<evidence type="ECO:0000256" key="5">
    <source>
        <dbReference type="ARBA" id="ARBA00022741"/>
    </source>
</evidence>
<dbReference type="PROSITE" id="PS50051">
    <property type="entry name" value="MCM_2"/>
    <property type="match status" value="1"/>
</dbReference>
<dbReference type="InterPro" id="IPR031327">
    <property type="entry name" value="MCM"/>
</dbReference>
<keyword evidence="4 15" id="KW-0235">DNA replication</keyword>
<sequence length="786" mass="88239">MDSNRADFTQDIEIAKDFLSNYADLNGDAKYIALLQDVANRKTKAIEIDIEDLFNYKDLDEEFVRRVTENTKRYIGIFAEAIDGLMPDPTEAFPDDDHDILMTQRTEEEPDGSEKVDSKQRMPPEIKRFYEVYIKASTKVQPFTIREVKASNIGQLVKLAGIVTRCSDVKPLMQVAVYTCEECGFEIYQEVTARVFMPLFECPSSRCRINNAKGNLILQLRASKFLKFQEAKMQELAEHVPKGHIPRTMSVHLKGELTRKVAPGDVVELSGIFLPIPYTGFKAMRAGLVADTYLEVMSVSHFKKKYEDYELEGDEEEKIARLAEDGDIYNKLSRSLAPEIYGHEDIKKALLLLLVGAPHRTLKDGMKIRGDLHICLMGDPGVAKSQLLKHIINVAPRGVYTTGKGSSGVGLTAAVQRDPVTNEMVLEGGALVLADMGICAIDEFDKMDDSDRTAIHEVMEQQTVSIAKAGITTSLNARTAVLAAANPAWGRYDMRRTPAENINLPPALLSRFDLMWLILDRADMDTDLELARHVVYVHQNKESPALGFTPLEPSLLRAYISAARKVSPSVPRELEEYIATAYSSIRQEEARSNTPHSYTTIRTLLSILRISAALARLRFSETVAQSDVDEALRLMQMSKFSLYSDDRQKSGLDAISDIYSILRDEAARTNKMDVSYGHALNWISRKGYSEAQLKECLEEYAALNACTYKMEVPQVKATFHLGSETYSVYANKGILSEQLVALKEESMTILKAYITKHNVPIDVPDEVEEVSEDEEITEKPKPKKQK</sequence>
<dbReference type="InterPro" id="IPR041562">
    <property type="entry name" value="MCM_lid"/>
</dbReference>
<evidence type="ECO:0000256" key="8">
    <source>
        <dbReference type="ARBA" id="ARBA00022840"/>
    </source>
</evidence>
<keyword evidence="8 14" id="KW-0067">ATP-binding</keyword>
<keyword evidence="10 15" id="KW-0539">Nucleus</keyword>
<evidence type="ECO:0000256" key="3">
    <source>
        <dbReference type="ARBA" id="ARBA00012551"/>
    </source>
</evidence>
<dbReference type="FunFam" id="2.20.28.10:FF:000004">
    <property type="entry name" value="DNA replication licensing factor MCM7"/>
    <property type="match status" value="1"/>
</dbReference>
<keyword evidence="7 15" id="KW-0347">Helicase</keyword>
<evidence type="ECO:0000313" key="18">
    <source>
        <dbReference type="EMBL" id="KZN04926.1"/>
    </source>
</evidence>
<dbReference type="GO" id="GO:0005524">
    <property type="term" value="F:ATP binding"/>
    <property type="evidence" value="ECO:0007669"/>
    <property type="project" value="UniProtKB-KW"/>
</dbReference>
<accession>A0A169WQB0</accession>
<name>A0A169WQB0_DAUCS</name>
<dbReference type="GO" id="GO:0005737">
    <property type="term" value="C:cytoplasm"/>
    <property type="evidence" value="ECO:0007669"/>
    <property type="project" value="EnsemblPlants"/>
</dbReference>
<dbReference type="Pfam" id="PF17207">
    <property type="entry name" value="MCM_OB"/>
    <property type="match status" value="1"/>
</dbReference>
<dbReference type="GO" id="GO:0000785">
    <property type="term" value="C:chromatin"/>
    <property type="evidence" value="ECO:0007669"/>
    <property type="project" value="EnsemblPlants"/>
</dbReference>
<dbReference type="Gene3D" id="2.20.28.10">
    <property type="match status" value="1"/>
</dbReference>
<dbReference type="GO" id="GO:0016887">
    <property type="term" value="F:ATP hydrolysis activity"/>
    <property type="evidence" value="ECO:0007669"/>
    <property type="project" value="RHEA"/>
</dbReference>
<dbReference type="GO" id="GO:0000727">
    <property type="term" value="P:double-strand break repair via break-induced replication"/>
    <property type="evidence" value="ECO:0007669"/>
    <property type="project" value="TreeGrafter"/>
</dbReference>
<dbReference type="Gene3D" id="2.40.50.140">
    <property type="entry name" value="Nucleic acid-binding proteins"/>
    <property type="match status" value="1"/>
</dbReference>
<dbReference type="PRINTS" id="PR01657">
    <property type="entry name" value="MCMFAMILY"/>
</dbReference>
<feature type="domain" description="MCM C-terminal AAA(+) ATPase" evidence="17">
    <location>
        <begin position="328"/>
        <end position="534"/>
    </location>
</feature>
<evidence type="ECO:0000256" key="4">
    <source>
        <dbReference type="ARBA" id="ARBA00022705"/>
    </source>
</evidence>
<dbReference type="GO" id="GO:0042555">
    <property type="term" value="C:MCM complex"/>
    <property type="evidence" value="ECO:0007669"/>
    <property type="project" value="InterPro"/>
</dbReference>
<dbReference type="Pfam" id="PF17855">
    <property type="entry name" value="MCM_lid"/>
    <property type="match status" value="1"/>
</dbReference>
<dbReference type="InterPro" id="IPR027925">
    <property type="entry name" value="MCM_N"/>
</dbReference>
<dbReference type="Gramene" id="KZN04926">
    <property type="protein sequence ID" value="KZN04926"/>
    <property type="gene ID" value="DCAR_005763"/>
</dbReference>
<comment type="caution">
    <text evidence="18">The sequence shown here is derived from an EMBL/GenBank/DDBJ whole genome shotgun (WGS) entry which is preliminary data.</text>
</comment>
<dbReference type="PANTHER" id="PTHR11630:SF26">
    <property type="entry name" value="DNA REPLICATION LICENSING FACTOR MCM7"/>
    <property type="match status" value="1"/>
</dbReference>
<evidence type="ECO:0000256" key="7">
    <source>
        <dbReference type="ARBA" id="ARBA00022806"/>
    </source>
</evidence>
<feature type="compositionally biased region" description="Acidic residues" evidence="16">
    <location>
        <begin position="764"/>
        <end position="776"/>
    </location>
</feature>
<dbReference type="CDD" id="cd17758">
    <property type="entry name" value="MCM7"/>
    <property type="match status" value="1"/>
</dbReference>
<organism evidence="18">
    <name type="scientific">Daucus carota subsp. sativus</name>
    <name type="common">Carrot</name>
    <dbReference type="NCBI Taxonomy" id="79200"/>
    <lineage>
        <taxon>Eukaryota</taxon>
        <taxon>Viridiplantae</taxon>
        <taxon>Streptophyta</taxon>
        <taxon>Embryophyta</taxon>
        <taxon>Tracheophyta</taxon>
        <taxon>Spermatophyta</taxon>
        <taxon>Magnoliopsida</taxon>
        <taxon>eudicotyledons</taxon>
        <taxon>Gunneridae</taxon>
        <taxon>Pentapetalae</taxon>
        <taxon>asterids</taxon>
        <taxon>campanulids</taxon>
        <taxon>Apiales</taxon>
        <taxon>Apiaceae</taxon>
        <taxon>Apioideae</taxon>
        <taxon>Scandiceae</taxon>
        <taxon>Daucinae</taxon>
        <taxon>Daucus</taxon>
        <taxon>Daucus sect. Daucus</taxon>
    </lineage>
</organism>
<comment type="function">
    <text evidence="15">Acts as component of the MCM2-7 complex (MCM complex) which is the replicative helicase essential for 'once per cell cycle' DNA replication initiation and elongation in eukaryotic cells. The active ATPase sites in the MCM2-7 ring are formed through the interaction surfaces of two neighboring subunits such that a critical structure of a conserved arginine finger motif is provided in trans relative to the ATP-binding site of the Walker A box of the adjacent subunit. The six ATPase active sites, however, are likely to contribute differentially to the complex helicase activity.</text>
</comment>
<dbReference type="Pfam" id="PF14551">
    <property type="entry name" value="MCM_N"/>
    <property type="match status" value="1"/>
</dbReference>
<gene>
    <name evidence="15" type="primary">MCM7</name>
    <name evidence="18" type="ORF">DCAR_005763</name>
</gene>
<evidence type="ECO:0000256" key="1">
    <source>
        <dbReference type="ARBA" id="ARBA00004123"/>
    </source>
</evidence>
<evidence type="ECO:0000259" key="17">
    <source>
        <dbReference type="PROSITE" id="PS50051"/>
    </source>
</evidence>
<dbReference type="GO" id="GO:0090329">
    <property type="term" value="P:regulation of DNA-templated DNA replication"/>
    <property type="evidence" value="ECO:0007669"/>
    <property type="project" value="EnsemblPlants"/>
</dbReference>
<dbReference type="Gene3D" id="3.40.50.300">
    <property type="entry name" value="P-loop containing nucleotide triphosphate hydrolases"/>
    <property type="match status" value="1"/>
</dbReference>
<dbReference type="GO" id="GO:0003697">
    <property type="term" value="F:single-stranded DNA binding"/>
    <property type="evidence" value="ECO:0007669"/>
    <property type="project" value="TreeGrafter"/>
</dbReference>
<dbReference type="GO" id="GO:0000347">
    <property type="term" value="C:THO complex"/>
    <property type="evidence" value="ECO:0007669"/>
    <property type="project" value="EnsemblPlants"/>
</dbReference>
<dbReference type="FunFam" id="3.40.50.300:FF:000835">
    <property type="entry name" value="DNA replication licensing factor MCM7"/>
    <property type="match status" value="1"/>
</dbReference>
<dbReference type="InterPro" id="IPR018525">
    <property type="entry name" value="MCM_CS"/>
</dbReference>
<evidence type="ECO:0000256" key="15">
    <source>
        <dbReference type="RuleBase" id="RU365012"/>
    </source>
</evidence>
<dbReference type="PANTHER" id="PTHR11630">
    <property type="entry name" value="DNA REPLICATION LICENSING FACTOR MCM FAMILY MEMBER"/>
    <property type="match status" value="1"/>
</dbReference>
<dbReference type="InterPro" id="IPR012340">
    <property type="entry name" value="NA-bd_OB-fold"/>
</dbReference>
<comment type="similarity">
    <text evidence="2 14">Belongs to the MCM family.</text>
</comment>
<dbReference type="SUPFAM" id="SSF50249">
    <property type="entry name" value="Nucleic acid-binding proteins"/>
    <property type="match status" value="1"/>
</dbReference>
<dbReference type="SUPFAM" id="SSF52540">
    <property type="entry name" value="P-loop containing nucleoside triphosphate hydrolases"/>
    <property type="match status" value="1"/>
</dbReference>
<keyword evidence="9 14" id="KW-0238">DNA-binding</keyword>
<dbReference type="InterPro" id="IPR001208">
    <property type="entry name" value="MCM_dom"/>
</dbReference>
<dbReference type="PRINTS" id="PR01663">
    <property type="entry name" value="MCMPROTEIN7"/>
</dbReference>
<comment type="subcellular location">
    <subcellularLocation>
        <location evidence="1 15">Nucleus</location>
    </subcellularLocation>
</comment>
<evidence type="ECO:0000256" key="12">
    <source>
        <dbReference type="ARBA" id="ARBA00047995"/>
    </source>
</evidence>
<dbReference type="GO" id="GO:0009555">
    <property type="term" value="P:pollen development"/>
    <property type="evidence" value="ECO:0007669"/>
    <property type="project" value="EnsemblPlants"/>
</dbReference>
<dbReference type="GO" id="GO:0006271">
    <property type="term" value="P:DNA strand elongation involved in DNA replication"/>
    <property type="evidence" value="ECO:0007669"/>
    <property type="project" value="TreeGrafter"/>
</dbReference>
<evidence type="ECO:0000256" key="9">
    <source>
        <dbReference type="ARBA" id="ARBA00023125"/>
    </source>
</evidence>
<reference evidence="18" key="1">
    <citation type="journal article" date="2016" name="Nat. Genet.">
        <title>A high-quality carrot genome assembly provides new insights into carotenoid accumulation and asterid genome evolution.</title>
        <authorList>
            <person name="Iorizzo M."/>
            <person name="Ellison S."/>
            <person name="Senalik D."/>
            <person name="Zeng P."/>
            <person name="Satapoomin P."/>
            <person name="Huang J."/>
            <person name="Bowman M."/>
            <person name="Iovene M."/>
            <person name="Sanseverino W."/>
            <person name="Cavagnaro P."/>
            <person name="Yildiz M."/>
            <person name="Macko-Podgorni A."/>
            <person name="Moranska E."/>
            <person name="Grzebelus E."/>
            <person name="Grzebelus D."/>
            <person name="Ashrafi H."/>
            <person name="Zheng Z."/>
            <person name="Cheng S."/>
            <person name="Spooner D."/>
            <person name="Van Deynze A."/>
            <person name="Simon P."/>
        </authorList>
    </citation>
    <scope>NUCLEOTIDE SEQUENCE [LARGE SCALE GENOMIC DNA]</scope>
    <source>
        <tissue evidence="18">Leaf</tissue>
    </source>
</reference>
<evidence type="ECO:0000256" key="10">
    <source>
        <dbReference type="ARBA" id="ARBA00023242"/>
    </source>
</evidence>
<dbReference type="AlphaFoldDB" id="A0A169WQB0"/>
<dbReference type="InterPro" id="IPR008050">
    <property type="entry name" value="MCM7"/>
</dbReference>
<dbReference type="OMA" id="AQHVTYV"/>
<dbReference type="InterPro" id="IPR003593">
    <property type="entry name" value="AAA+_ATPase"/>
</dbReference>
<dbReference type="SMART" id="SM00350">
    <property type="entry name" value="MCM"/>
    <property type="match status" value="1"/>
</dbReference>
<dbReference type="STRING" id="79200.A0A169WQB0"/>
<dbReference type="InterPro" id="IPR033762">
    <property type="entry name" value="MCM_OB"/>
</dbReference>
<keyword evidence="5 14" id="KW-0547">Nucleotide-binding</keyword>
<dbReference type="InterPro" id="IPR027417">
    <property type="entry name" value="P-loop_NTPase"/>
</dbReference>
<evidence type="ECO:0000256" key="6">
    <source>
        <dbReference type="ARBA" id="ARBA00022801"/>
    </source>
</evidence>
<dbReference type="SMART" id="SM00382">
    <property type="entry name" value="AAA"/>
    <property type="match status" value="1"/>
</dbReference>
<proteinExistence type="inferred from homology"/>
<evidence type="ECO:0000256" key="11">
    <source>
        <dbReference type="ARBA" id="ARBA00023306"/>
    </source>
</evidence>
<keyword evidence="11 15" id="KW-0131">Cell cycle</keyword>
<dbReference type="EC" id="3.6.4.12" evidence="3 15"/>
<evidence type="ECO:0000256" key="14">
    <source>
        <dbReference type="RuleBase" id="RU004070"/>
    </source>
</evidence>
<dbReference type="GO" id="GO:0017116">
    <property type="term" value="F:single-stranded DNA helicase activity"/>
    <property type="evidence" value="ECO:0007669"/>
    <property type="project" value="TreeGrafter"/>
</dbReference>